<protein>
    <submittedName>
        <fullName evidence="1">Uncharacterized protein</fullName>
    </submittedName>
</protein>
<organism evidence="1 2">
    <name type="scientific">Acidihalobacter ferrooxydans</name>
    <dbReference type="NCBI Taxonomy" id="1765967"/>
    <lineage>
        <taxon>Bacteria</taxon>
        <taxon>Pseudomonadati</taxon>
        <taxon>Pseudomonadota</taxon>
        <taxon>Gammaproteobacteria</taxon>
        <taxon>Chromatiales</taxon>
        <taxon>Ectothiorhodospiraceae</taxon>
        <taxon>Acidihalobacter</taxon>
    </lineage>
</organism>
<accession>A0A1P8UJ01</accession>
<dbReference type="KEGG" id="afy:BW247_12605"/>
<proteinExistence type="predicted"/>
<keyword evidence="2" id="KW-1185">Reference proteome</keyword>
<dbReference type="RefSeq" id="WP_076837451.1">
    <property type="nucleotide sequence ID" value="NZ_CP019434.1"/>
</dbReference>
<evidence type="ECO:0000313" key="1">
    <source>
        <dbReference type="EMBL" id="APZ43825.1"/>
    </source>
</evidence>
<dbReference type="AlphaFoldDB" id="A0A1P8UJ01"/>
<name>A0A1P8UJ01_9GAMM</name>
<evidence type="ECO:0000313" key="2">
    <source>
        <dbReference type="Proteomes" id="UP000243807"/>
    </source>
</evidence>
<reference evidence="1 2" key="1">
    <citation type="submission" date="2017-01" db="EMBL/GenBank/DDBJ databases">
        <title>Draft sequence of Acidihalobacter ferrooxidans strain DSM 14175 (strain V8).</title>
        <authorList>
            <person name="Khaleque H.N."/>
            <person name="Ramsay J.P."/>
            <person name="Murphy R.J.T."/>
            <person name="Kaksonen A.H."/>
            <person name="Boxall N.J."/>
            <person name="Watkin E.L.J."/>
        </authorList>
    </citation>
    <scope>NUCLEOTIDE SEQUENCE [LARGE SCALE GENOMIC DNA]</scope>
    <source>
        <strain evidence="1 2">V8</strain>
    </source>
</reference>
<dbReference type="Proteomes" id="UP000243807">
    <property type="component" value="Chromosome"/>
</dbReference>
<dbReference type="EMBL" id="CP019434">
    <property type="protein sequence ID" value="APZ43825.1"/>
    <property type="molecule type" value="Genomic_DNA"/>
</dbReference>
<gene>
    <name evidence="1" type="ORF">BW247_12605</name>
</gene>
<sequence length="91" mass="9924">MLKDVQQAQCEAGHGLDENGTLVMPVRCGKNGGAMTPRLVDSDALCAQRINSHLNLDNPLGKMPELELCKHRKPSSFGHRTTMPLAEENSL</sequence>